<evidence type="ECO:0000313" key="1">
    <source>
        <dbReference type="EMBL" id="PVD19908.1"/>
    </source>
</evidence>
<name>A0A2T7NFF6_POMCA</name>
<accession>A0A2T7NFF6</accession>
<organism evidence="1 2">
    <name type="scientific">Pomacea canaliculata</name>
    <name type="common">Golden apple snail</name>
    <dbReference type="NCBI Taxonomy" id="400727"/>
    <lineage>
        <taxon>Eukaryota</taxon>
        <taxon>Metazoa</taxon>
        <taxon>Spiralia</taxon>
        <taxon>Lophotrochozoa</taxon>
        <taxon>Mollusca</taxon>
        <taxon>Gastropoda</taxon>
        <taxon>Caenogastropoda</taxon>
        <taxon>Architaenioglossa</taxon>
        <taxon>Ampullarioidea</taxon>
        <taxon>Ampullariidae</taxon>
        <taxon>Pomacea</taxon>
    </lineage>
</organism>
<proteinExistence type="predicted"/>
<comment type="caution">
    <text evidence="1">The sequence shown here is derived from an EMBL/GenBank/DDBJ whole genome shotgun (WGS) entry which is preliminary data.</text>
</comment>
<sequence length="131" mass="15160">MPMRGDDNSDVFARLLAAGLPRWLSWLHDGVLAMAVASSDLPSFPPKREKMARRRWQSSEVASAPNRCNFFSLLIVKSLIQAPVLLLSHTRSQDCVWSQAIIICMIEKIERENWKSKKRKRKRGKEKKRQK</sequence>
<dbReference type="AlphaFoldDB" id="A0A2T7NFF6"/>
<reference evidence="1 2" key="1">
    <citation type="submission" date="2018-04" db="EMBL/GenBank/DDBJ databases">
        <title>The genome of golden apple snail Pomacea canaliculata provides insight into stress tolerance and invasive adaptation.</title>
        <authorList>
            <person name="Liu C."/>
            <person name="Liu B."/>
            <person name="Ren Y."/>
            <person name="Zhang Y."/>
            <person name="Wang H."/>
            <person name="Li S."/>
            <person name="Jiang F."/>
            <person name="Yin L."/>
            <person name="Zhang G."/>
            <person name="Qian W."/>
            <person name="Fan W."/>
        </authorList>
    </citation>
    <scope>NUCLEOTIDE SEQUENCE [LARGE SCALE GENOMIC DNA]</scope>
    <source>
        <strain evidence="1">SZHN2017</strain>
        <tissue evidence="1">Muscle</tissue>
    </source>
</reference>
<keyword evidence="2" id="KW-1185">Reference proteome</keyword>
<evidence type="ECO:0000313" key="2">
    <source>
        <dbReference type="Proteomes" id="UP000245119"/>
    </source>
</evidence>
<dbReference type="Proteomes" id="UP000245119">
    <property type="component" value="Linkage Group LG13"/>
</dbReference>
<gene>
    <name evidence="1" type="ORF">C0Q70_20402</name>
</gene>
<protein>
    <submittedName>
        <fullName evidence="1">Uncharacterized protein</fullName>
    </submittedName>
</protein>
<dbReference type="EMBL" id="PZQS01000013">
    <property type="protein sequence ID" value="PVD19908.1"/>
    <property type="molecule type" value="Genomic_DNA"/>
</dbReference>